<reference evidence="4" key="1">
    <citation type="journal article" date="2020" name="mSystems">
        <title>Genome- and Community-Level Interaction Insights into Carbon Utilization and Element Cycling Functions of Hydrothermarchaeota in Hydrothermal Sediment.</title>
        <authorList>
            <person name="Zhou Z."/>
            <person name="Liu Y."/>
            <person name="Xu W."/>
            <person name="Pan J."/>
            <person name="Luo Z.H."/>
            <person name="Li M."/>
        </authorList>
    </citation>
    <scope>NUCLEOTIDE SEQUENCE [LARGE SCALE GENOMIC DNA]</scope>
    <source>
        <strain evidence="4">HyVt-28</strain>
    </source>
</reference>
<protein>
    <recommendedName>
        <fullName evidence="3">Phosphoribosyltransferase domain-containing protein</fullName>
    </recommendedName>
</protein>
<comment type="pathway">
    <text evidence="1">Pyrimidine metabolism; UMP biosynthesis via de novo pathway.</text>
</comment>
<dbReference type="Gene3D" id="3.40.50.2020">
    <property type="match status" value="1"/>
</dbReference>
<dbReference type="GO" id="GO:0019856">
    <property type="term" value="P:pyrimidine nucleobase biosynthetic process"/>
    <property type="evidence" value="ECO:0007669"/>
    <property type="project" value="TreeGrafter"/>
</dbReference>
<dbReference type="InterPro" id="IPR000836">
    <property type="entry name" value="PRTase_dom"/>
</dbReference>
<dbReference type="Proteomes" id="UP000886381">
    <property type="component" value="Unassembled WGS sequence"/>
</dbReference>
<feature type="domain" description="Phosphoribosyltransferase" evidence="3">
    <location>
        <begin position="123"/>
        <end position="172"/>
    </location>
</feature>
<dbReference type="SUPFAM" id="SSF53271">
    <property type="entry name" value="PRTase-like"/>
    <property type="match status" value="1"/>
</dbReference>
<evidence type="ECO:0000256" key="2">
    <source>
        <dbReference type="ARBA" id="ARBA00022975"/>
    </source>
</evidence>
<organism evidence="4">
    <name type="scientific">candidate division WOR-3 bacterium</name>
    <dbReference type="NCBI Taxonomy" id="2052148"/>
    <lineage>
        <taxon>Bacteria</taxon>
        <taxon>Bacteria division WOR-3</taxon>
    </lineage>
</organism>
<keyword evidence="2" id="KW-0665">Pyrimidine biosynthesis</keyword>
<dbReference type="CDD" id="cd06223">
    <property type="entry name" value="PRTases_typeI"/>
    <property type="match status" value="1"/>
</dbReference>
<dbReference type="GO" id="GO:0006222">
    <property type="term" value="P:UMP biosynthetic process"/>
    <property type="evidence" value="ECO:0007669"/>
    <property type="project" value="TreeGrafter"/>
</dbReference>
<dbReference type="PANTHER" id="PTHR19278:SF9">
    <property type="entry name" value="URIDINE 5'-MONOPHOSPHATE SYNTHASE"/>
    <property type="match status" value="1"/>
</dbReference>
<evidence type="ECO:0000259" key="3">
    <source>
        <dbReference type="Pfam" id="PF00156"/>
    </source>
</evidence>
<proteinExistence type="predicted"/>
<name>A0A7V0LU44_UNCW3</name>
<dbReference type="AlphaFoldDB" id="A0A7V0LU44"/>
<dbReference type="InterPro" id="IPR029057">
    <property type="entry name" value="PRTase-like"/>
</dbReference>
<accession>A0A7V0LU44</accession>
<evidence type="ECO:0000313" key="4">
    <source>
        <dbReference type="EMBL" id="HDL60034.1"/>
    </source>
</evidence>
<gene>
    <name evidence="4" type="ORF">ENH14_01105</name>
</gene>
<evidence type="ECO:0000256" key="1">
    <source>
        <dbReference type="ARBA" id="ARBA00004725"/>
    </source>
</evidence>
<dbReference type="GO" id="GO:0004588">
    <property type="term" value="F:orotate phosphoribosyltransferase activity"/>
    <property type="evidence" value="ECO:0007669"/>
    <property type="project" value="TreeGrafter"/>
</dbReference>
<comment type="caution">
    <text evidence="4">The sequence shown here is derived from an EMBL/GenBank/DDBJ whole genome shotgun (WGS) entry which is preliminary data.</text>
</comment>
<dbReference type="PANTHER" id="PTHR19278">
    <property type="entry name" value="OROTATE PHOSPHORIBOSYLTRANSFERASE"/>
    <property type="match status" value="1"/>
</dbReference>
<dbReference type="Pfam" id="PF00156">
    <property type="entry name" value="Pribosyltran"/>
    <property type="match status" value="1"/>
</dbReference>
<dbReference type="EMBL" id="DRDR01000048">
    <property type="protein sequence ID" value="HDL60034.1"/>
    <property type="molecule type" value="Genomic_DNA"/>
</dbReference>
<sequence>MNVNTKKKNYEVLVKRPAIMNKNEFVYTAGYTGYDFFDLSKLTLSPKTSGAVVEMYVELLEEAKREGLKFNKLAFIERTIGPMTIASQLSSRENLEIVVIRTKVSCSCQLCKRKLRIKGSVEPPLFNDDRVVIVTDVVTTGGTVLDAINIIEEPGAKVVAVVAILDRKAKDKGKTGKERIEEKGAKLFSYYTRDELLTLGFAMPSEEDLRQKDLLLELSKAICLSEEETGLGKSLFDYLAEKILKNKKDAEINEENKRYIRNMLTSMTVSTRLSVLQSTELAEVKEK</sequence>